<reference evidence="5" key="1">
    <citation type="journal article" date="2012" name="Nat. Genet.">
        <title>Whole-genome sequence of Schistosoma haematobium.</title>
        <authorList>
            <person name="Young N.D."/>
            <person name="Jex A.R."/>
            <person name="Li B."/>
            <person name="Liu S."/>
            <person name="Yang L."/>
            <person name="Xiong Z."/>
            <person name="Li Y."/>
            <person name="Cantacessi C."/>
            <person name="Hall R.S."/>
            <person name="Xu X."/>
            <person name="Chen F."/>
            <person name="Wu X."/>
            <person name="Zerlotini A."/>
            <person name="Oliveira G."/>
            <person name="Hofmann A."/>
            <person name="Zhang G."/>
            <person name="Fang X."/>
            <person name="Kang Y."/>
            <person name="Campbell B.E."/>
            <person name="Loukas A."/>
            <person name="Ranganathan S."/>
            <person name="Rollinson D."/>
            <person name="Rinaldi G."/>
            <person name="Brindley P.J."/>
            <person name="Yang H."/>
            <person name="Wang J."/>
            <person name="Wang J."/>
            <person name="Gasser R.B."/>
        </authorList>
    </citation>
    <scope>NUCLEOTIDE SEQUENCE [LARGE SCALE GENOMIC DNA]</scope>
</reference>
<protein>
    <submittedName>
        <fullName evidence="5">Integrin alpha-7</fullName>
    </submittedName>
</protein>
<dbReference type="STRING" id="6185.A0A095AIY3"/>
<dbReference type="Gene3D" id="2.130.10.130">
    <property type="entry name" value="Integrin alpha, N-terminal"/>
    <property type="match status" value="1"/>
</dbReference>
<dbReference type="PANTHER" id="PTHR23220">
    <property type="entry name" value="INTEGRIN ALPHA"/>
    <property type="match status" value="1"/>
</dbReference>
<keyword evidence="1" id="KW-0732">Signal</keyword>
<organism evidence="5">
    <name type="scientific">Schistosoma haematobium</name>
    <name type="common">Blood fluke</name>
    <dbReference type="NCBI Taxonomy" id="6185"/>
    <lineage>
        <taxon>Eukaryota</taxon>
        <taxon>Metazoa</taxon>
        <taxon>Spiralia</taxon>
        <taxon>Lophotrochozoa</taxon>
        <taxon>Platyhelminthes</taxon>
        <taxon>Trematoda</taxon>
        <taxon>Digenea</taxon>
        <taxon>Strigeidida</taxon>
        <taxon>Schistosomatoidea</taxon>
        <taxon>Schistosomatidae</taxon>
        <taxon>Schistosoma</taxon>
    </lineage>
</organism>
<accession>A0A095AIY3</accession>
<sequence length="297" mass="32913">MANSSSLDTTDRLYAPLPGLKSHELYVAYGGPGVPSSAVNGFTDKTKFGTGIVLIFQSNKQNGRNNIKPLMRIEGQSFGSRFGHSLIFLDINGDGWDDLIVGAPYQYSNTTVGGHRRHGAVFIFLNRQSYFYTPVDEVSGVELFSYNYPETFQIITPPSHNCGNSHIPGFGATITKLGDINHDGFQDLAVGAPYEDNGGAVYIYHGSKSGKLQKPTQNSILRKQIMQYVICLFCFRAADHNEILAPSVNYLRKIRCSCIVIKSSVITFSNAIIFNKKNLLFNVRRISEDNNTNEYDA</sequence>
<dbReference type="GO" id="GO:0007160">
    <property type="term" value="P:cell-matrix adhesion"/>
    <property type="evidence" value="ECO:0007669"/>
    <property type="project" value="TreeGrafter"/>
</dbReference>
<keyword evidence="2" id="KW-0677">Repeat</keyword>
<evidence type="ECO:0000256" key="4">
    <source>
        <dbReference type="PROSITE-ProRule" id="PRU00803"/>
    </source>
</evidence>
<dbReference type="EMBL" id="KL250582">
    <property type="protein sequence ID" value="KGB33996.1"/>
    <property type="molecule type" value="Genomic_DNA"/>
</dbReference>
<dbReference type="GO" id="GO:0005178">
    <property type="term" value="F:integrin binding"/>
    <property type="evidence" value="ECO:0007669"/>
    <property type="project" value="TreeGrafter"/>
</dbReference>
<dbReference type="PANTHER" id="PTHR23220:SF122">
    <property type="entry name" value="INTEGRIN ALPHA-PS1"/>
    <property type="match status" value="1"/>
</dbReference>
<evidence type="ECO:0000313" key="5">
    <source>
        <dbReference type="EMBL" id="KGB33996.1"/>
    </source>
</evidence>
<evidence type="ECO:0000256" key="1">
    <source>
        <dbReference type="ARBA" id="ARBA00022729"/>
    </source>
</evidence>
<dbReference type="InterPro" id="IPR028994">
    <property type="entry name" value="Integrin_alpha_N"/>
</dbReference>
<gene>
    <name evidence="5" type="ORF">MS3_02199</name>
</gene>
<dbReference type="GO" id="GO:0009897">
    <property type="term" value="C:external side of plasma membrane"/>
    <property type="evidence" value="ECO:0007669"/>
    <property type="project" value="TreeGrafter"/>
</dbReference>
<dbReference type="InterPro" id="IPR013519">
    <property type="entry name" value="Int_alpha_beta-p"/>
</dbReference>
<proteinExistence type="predicted"/>
<dbReference type="InterPro" id="IPR013517">
    <property type="entry name" value="FG-GAP"/>
</dbReference>
<keyword evidence="3" id="KW-0325">Glycoprotein</keyword>
<name>A0A095AIY3_SCHHA</name>
<dbReference type="SMART" id="SM00191">
    <property type="entry name" value="Int_alpha"/>
    <property type="match status" value="2"/>
</dbReference>
<dbReference type="Pfam" id="PF01839">
    <property type="entry name" value="FG-GAP"/>
    <property type="match status" value="2"/>
</dbReference>
<dbReference type="GO" id="GO:0007229">
    <property type="term" value="P:integrin-mediated signaling pathway"/>
    <property type="evidence" value="ECO:0007669"/>
    <property type="project" value="UniProtKB-KW"/>
</dbReference>
<keyword evidence="5" id="KW-0401">Integrin</keyword>
<dbReference type="GO" id="GO:0033627">
    <property type="term" value="P:cell adhesion mediated by integrin"/>
    <property type="evidence" value="ECO:0007669"/>
    <property type="project" value="TreeGrafter"/>
</dbReference>
<evidence type="ECO:0000256" key="2">
    <source>
        <dbReference type="ARBA" id="ARBA00022737"/>
    </source>
</evidence>
<evidence type="ECO:0000256" key="3">
    <source>
        <dbReference type="ARBA" id="ARBA00023180"/>
    </source>
</evidence>
<dbReference type="GO" id="GO:0098609">
    <property type="term" value="P:cell-cell adhesion"/>
    <property type="evidence" value="ECO:0007669"/>
    <property type="project" value="TreeGrafter"/>
</dbReference>
<dbReference type="SUPFAM" id="SSF69318">
    <property type="entry name" value="Integrin alpha N-terminal domain"/>
    <property type="match status" value="1"/>
</dbReference>
<dbReference type="PROSITE" id="PS51470">
    <property type="entry name" value="FG_GAP"/>
    <property type="match status" value="2"/>
</dbReference>
<dbReference type="GO" id="GO:0008305">
    <property type="term" value="C:integrin complex"/>
    <property type="evidence" value="ECO:0007669"/>
    <property type="project" value="TreeGrafter"/>
</dbReference>
<feature type="repeat" description="FG-GAP" evidence="4">
    <location>
        <begin position="154"/>
        <end position="213"/>
    </location>
</feature>
<feature type="repeat" description="FG-GAP" evidence="4">
    <location>
        <begin position="68"/>
        <end position="133"/>
    </location>
</feature>
<dbReference type="AlphaFoldDB" id="A0A095AIY3"/>